<keyword evidence="1" id="KW-0143">Chaperone</keyword>
<name>A0A4V3BPB9_SCAGO</name>
<evidence type="ECO:0000256" key="3">
    <source>
        <dbReference type="SAM" id="MobiDB-lite"/>
    </source>
</evidence>
<keyword evidence="2" id="KW-0175">Coiled coil</keyword>
<evidence type="ECO:0000256" key="2">
    <source>
        <dbReference type="SAM" id="Coils"/>
    </source>
</evidence>
<dbReference type="RefSeq" id="WP_133461267.1">
    <property type="nucleotide sequence ID" value="NZ_SNVX01000006.1"/>
</dbReference>
<protein>
    <submittedName>
        <fullName evidence="4">DnaJ-domain-containing protein 1</fullName>
    </submittedName>
</protein>
<evidence type="ECO:0000313" key="5">
    <source>
        <dbReference type="Proteomes" id="UP000295530"/>
    </source>
</evidence>
<feature type="coiled-coil region" evidence="2">
    <location>
        <begin position="76"/>
        <end position="103"/>
    </location>
</feature>
<comment type="caution">
    <text evidence="4">The sequence shown here is derived from an EMBL/GenBank/DDBJ whole genome shotgun (WGS) entry which is preliminary data.</text>
</comment>
<gene>
    <name evidence="4" type="ORF">EC847_10615</name>
</gene>
<evidence type="ECO:0000313" key="4">
    <source>
        <dbReference type="EMBL" id="TDN58080.1"/>
    </source>
</evidence>
<dbReference type="InterPro" id="IPR036869">
    <property type="entry name" value="J_dom_sf"/>
</dbReference>
<feature type="region of interest" description="Disordered" evidence="3">
    <location>
        <begin position="139"/>
        <end position="182"/>
    </location>
</feature>
<feature type="compositionally biased region" description="Basic and acidic residues" evidence="3">
    <location>
        <begin position="163"/>
        <end position="174"/>
    </location>
</feature>
<sequence length="326" mass="37755">MNKPIKRLEIIKNAIELEDDEIVHGQLVQLKKDPLDEGLKAIVQALEARRYADAIAAITVWLQNQRALTTWQDPRISASKLELKTLEAELQELLDRRTARIQRLDEFNELYMTRLGPLMTEILRLRKVLAEKMLRRQLREGSRSEPVAEESARQADAASQDYESYRQRHQEAQRHQAAQQRLAESERHELKRLWRQASKLCHPDLVDDSLKAEATTLMVRLNQARQRGDLATVRSILTRLMQGQQPMLASSRLNDLEPLRQKIAEIRLQIRTLILELSGLEKEGAWQLVTTLRDQEGYFQQQEKAMSNTVRTLEKQIVDAGFDEVA</sequence>
<organism evidence="4 5">
    <name type="scientific">Scandinavium goeteborgense</name>
    <dbReference type="NCBI Taxonomy" id="1851514"/>
    <lineage>
        <taxon>Bacteria</taxon>
        <taxon>Pseudomonadati</taxon>
        <taxon>Pseudomonadota</taxon>
        <taxon>Gammaproteobacteria</taxon>
        <taxon>Enterobacterales</taxon>
        <taxon>Enterobacteriaceae</taxon>
        <taxon>Scandinavium</taxon>
    </lineage>
</organism>
<accession>A0A4V3BPB9</accession>
<dbReference type="Proteomes" id="UP000295530">
    <property type="component" value="Unassembled WGS sequence"/>
</dbReference>
<dbReference type="EMBL" id="SNVX01000006">
    <property type="protein sequence ID" value="TDN58080.1"/>
    <property type="molecule type" value="Genomic_DNA"/>
</dbReference>
<reference evidence="4 5" key="1">
    <citation type="submission" date="2019-03" db="EMBL/GenBank/DDBJ databases">
        <title>Genomic analyses of the natural microbiome of Caenorhabditis elegans.</title>
        <authorList>
            <person name="Samuel B."/>
        </authorList>
    </citation>
    <scope>NUCLEOTIDE SEQUENCE [LARGE SCALE GENOMIC DNA]</scope>
    <source>
        <strain evidence="4 5">BIGb0156</strain>
    </source>
</reference>
<keyword evidence="5" id="KW-1185">Reference proteome</keyword>
<dbReference type="AlphaFoldDB" id="A0A4V3BPB9"/>
<evidence type="ECO:0000256" key="1">
    <source>
        <dbReference type="ARBA" id="ARBA00023186"/>
    </source>
</evidence>
<dbReference type="SUPFAM" id="SSF46565">
    <property type="entry name" value="Chaperone J-domain"/>
    <property type="match status" value="1"/>
</dbReference>
<dbReference type="OrthoDB" id="6594059at2"/>
<proteinExistence type="predicted"/>